<evidence type="ECO:0000256" key="8">
    <source>
        <dbReference type="ARBA" id="ARBA00022679"/>
    </source>
</evidence>
<dbReference type="eggNOG" id="COG0744">
    <property type="taxonomic scope" value="Bacteria"/>
</dbReference>
<keyword evidence="9" id="KW-0378">Hydrolase</keyword>
<dbReference type="CAZy" id="GT51">
    <property type="family name" value="Glycosyltransferase Family 51"/>
</dbReference>
<keyword evidence="7" id="KW-0328">Glycosyltransferase</keyword>
<dbReference type="GO" id="GO:0008360">
    <property type="term" value="P:regulation of cell shape"/>
    <property type="evidence" value="ECO:0007669"/>
    <property type="project" value="UniProtKB-KW"/>
</dbReference>
<evidence type="ECO:0000256" key="11">
    <source>
        <dbReference type="ARBA" id="ARBA00022984"/>
    </source>
</evidence>
<keyword evidence="5" id="KW-0121">Carboxypeptidase</keyword>
<keyword evidence="14" id="KW-0961">Cell wall biogenesis/degradation</keyword>
<dbReference type="InterPro" id="IPR036950">
    <property type="entry name" value="PBP_transglycosylase"/>
</dbReference>
<evidence type="ECO:0000256" key="10">
    <source>
        <dbReference type="ARBA" id="ARBA00022960"/>
    </source>
</evidence>
<feature type="domain" description="Penicillin-binding protein transpeptidase" evidence="17">
    <location>
        <begin position="318"/>
        <end position="562"/>
    </location>
</feature>
<dbReference type="GO" id="GO:0008658">
    <property type="term" value="F:penicillin binding"/>
    <property type="evidence" value="ECO:0007669"/>
    <property type="project" value="InterPro"/>
</dbReference>
<dbReference type="FunFam" id="1.10.3810.10:FF:000001">
    <property type="entry name" value="Penicillin-binding protein 1A"/>
    <property type="match status" value="1"/>
</dbReference>
<dbReference type="AlphaFoldDB" id="B8G8R6"/>
<dbReference type="PANTHER" id="PTHR32282:SF11">
    <property type="entry name" value="PENICILLIN-BINDING PROTEIN 1B"/>
    <property type="match status" value="1"/>
</dbReference>
<dbReference type="InterPro" id="IPR001264">
    <property type="entry name" value="Glyco_trans_51"/>
</dbReference>
<dbReference type="InterPro" id="IPR050396">
    <property type="entry name" value="Glycosyltr_51/Transpeptidase"/>
</dbReference>
<evidence type="ECO:0000256" key="16">
    <source>
        <dbReference type="ARBA" id="ARBA00049902"/>
    </source>
</evidence>
<dbReference type="Pfam" id="PF00905">
    <property type="entry name" value="Transpeptidase"/>
    <property type="match status" value="1"/>
</dbReference>
<keyword evidence="20" id="KW-1185">Reference proteome</keyword>
<dbReference type="SUPFAM" id="SSF53955">
    <property type="entry name" value="Lysozyme-like"/>
    <property type="match status" value="1"/>
</dbReference>
<keyword evidence="13" id="KW-0511">Multifunctional enzyme</keyword>
<dbReference type="STRING" id="326427.Cagg_1421"/>
<comment type="similarity">
    <text evidence="2">In the C-terminal section; belongs to the transpeptidase family.</text>
</comment>
<organism evidence="19 20">
    <name type="scientific">Chloroflexus aggregans (strain MD-66 / DSM 9485)</name>
    <dbReference type="NCBI Taxonomy" id="326427"/>
    <lineage>
        <taxon>Bacteria</taxon>
        <taxon>Bacillati</taxon>
        <taxon>Chloroflexota</taxon>
        <taxon>Chloroflexia</taxon>
        <taxon>Chloroflexales</taxon>
        <taxon>Chloroflexineae</taxon>
        <taxon>Chloroflexaceae</taxon>
        <taxon>Chloroflexus</taxon>
    </lineage>
</organism>
<evidence type="ECO:0000256" key="12">
    <source>
        <dbReference type="ARBA" id="ARBA00023136"/>
    </source>
</evidence>
<dbReference type="SUPFAM" id="SSF56601">
    <property type="entry name" value="beta-lactamase/transpeptidase-like"/>
    <property type="match status" value="1"/>
</dbReference>
<sequence length="801" mass="88553">MFGVLALVMFGCAGLVSLYFYYSRDLPPPELIDQYRSFENSQIYARDGYTLLYEVIGLGVRVPVTLDRIPKILRDATVAVEDANFYKNPGVDVPSIVRAFWQNVTAGTTVSGASTITMQLVRTILLTPEEAQQQSIERKIREAILAIRVGQVYSKDQILSLYLNEVYYGAQAYGVEAAALRYFNKHVWQLNRGEATLLAGLPQSPSNYNPFENLPLARQRQRIVLDRMVEAGFITPAEADSIFAEPIQLVAPETPITAPHFVFYVYDQLVQRFGKDMMDRGGLRVITTLDPTWQNQAEQVVAAKMAELRDRNATNAGVVVLAPDGQILAMVGSVDYNAPDGQVNVTLAPRQPGSALKPFIYAAALQSGWTPATILFDIPSRWQKDGVVYEPRNYDGRFRGPVSVRTALANSLNIPAVKALEYVGVEHFVNLMSAFGITTFTDPSRYSLAMALGSNEVRLLELTGAYAGLRAGGRLVQPVAILRVTNSRNEILESWQPTRGKPLLGPYNEQIAFLITDILSDNAARRLVFGRNNVMELPGIPAAVKTGTSNDYRDSWAVGYSTEIVIGVWVGNNDGRPMAEVAGANGAGLIWRELMLRYHARHQAKPFAPPPGIVELPVCAETGGPPFPECRHVITERFFEKNGPVSTMTYQLYRVGGDGSCLATPYTPPEEVRTIAVLTYPPEVEDWARRNGLAPPTRYCPQPNDPDRAIALLDLDESSVVTTTLFFVKGTARGPFILDIGQGIDPTDWQVLSQSSQPVEDNLLGMWNAVGWRAGDYTIRLRVTMPDGGVIEERRRIRYAP</sequence>
<dbReference type="GO" id="GO:0005886">
    <property type="term" value="C:plasma membrane"/>
    <property type="evidence" value="ECO:0007669"/>
    <property type="project" value="UniProtKB-SubCell"/>
</dbReference>
<comment type="similarity">
    <text evidence="3">In the N-terminal section; belongs to the glycosyltransferase 51 family.</text>
</comment>
<comment type="catalytic activity">
    <reaction evidence="15">
        <text>Preferential cleavage: (Ac)2-L-Lys-D-Ala-|-D-Ala. Also transpeptidation of peptidyl-alanyl moieties that are N-acyl substituents of D-alanine.</text>
        <dbReference type="EC" id="3.4.16.4"/>
    </reaction>
</comment>
<dbReference type="GO" id="GO:0009252">
    <property type="term" value="P:peptidoglycan biosynthetic process"/>
    <property type="evidence" value="ECO:0007669"/>
    <property type="project" value="UniProtKB-KW"/>
</dbReference>
<dbReference type="Pfam" id="PF00912">
    <property type="entry name" value="Transgly"/>
    <property type="match status" value="1"/>
</dbReference>
<keyword evidence="11" id="KW-0573">Peptidoglycan synthesis</keyword>
<dbReference type="GO" id="GO:0071555">
    <property type="term" value="P:cell wall organization"/>
    <property type="evidence" value="ECO:0007669"/>
    <property type="project" value="UniProtKB-KW"/>
</dbReference>
<evidence type="ECO:0000259" key="18">
    <source>
        <dbReference type="Pfam" id="PF00912"/>
    </source>
</evidence>
<evidence type="ECO:0000256" key="1">
    <source>
        <dbReference type="ARBA" id="ARBA00004236"/>
    </source>
</evidence>
<dbReference type="EMBL" id="CP001337">
    <property type="protein sequence ID" value="ACL24328.1"/>
    <property type="molecule type" value="Genomic_DNA"/>
</dbReference>
<dbReference type="InterPro" id="IPR001460">
    <property type="entry name" value="PCN-bd_Tpept"/>
</dbReference>
<dbReference type="GO" id="GO:0008955">
    <property type="term" value="F:peptidoglycan glycosyltransferase activity"/>
    <property type="evidence" value="ECO:0007669"/>
    <property type="project" value="UniProtKB-EC"/>
</dbReference>
<keyword evidence="10" id="KW-0133">Cell shape</keyword>
<evidence type="ECO:0000256" key="4">
    <source>
        <dbReference type="ARBA" id="ARBA00022475"/>
    </source>
</evidence>
<dbReference type="KEGG" id="cag:Cagg_1421"/>
<evidence type="ECO:0000256" key="13">
    <source>
        <dbReference type="ARBA" id="ARBA00023268"/>
    </source>
</evidence>
<comment type="catalytic activity">
    <reaction evidence="16">
        <text>[GlcNAc-(1-&gt;4)-Mur2Ac(oyl-L-Ala-gamma-D-Glu-L-Lys-D-Ala-D-Ala)](n)-di-trans,octa-cis-undecaprenyl diphosphate + beta-D-GlcNAc-(1-&gt;4)-Mur2Ac(oyl-L-Ala-gamma-D-Glu-L-Lys-D-Ala-D-Ala)-di-trans,octa-cis-undecaprenyl diphosphate = [GlcNAc-(1-&gt;4)-Mur2Ac(oyl-L-Ala-gamma-D-Glu-L-Lys-D-Ala-D-Ala)](n+1)-di-trans,octa-cis-undecaprenyl diphosphate + di-trans,octa-cis-undecaprenyl diphosphate + H(+)</text>
        <dbReference type="Rhea" id="RHEA:23708"/>
        <dbReference type="Rhea" id="RHEA-COMP:9602"/>
        <dbReference type="Rhea" id="RHEA-COMP:9603"/>
        <dbReference type="ChEBI" id="CHEBI:15378"/>
        <dbReference type="ChEBI" id="CHEBI:58405"/>
        <dbReference type="ChEBI" id="CHEBI:60033"/>
        <dbReference type="ChEBI" id="CHEBI:78435"/>
        <dbReference type="EC" id="2.4.99.28"/>
    </reaction>
</comment>
<evidence type="ECO:0000256" key="3">
    <source>
        <dbReference type="ARBA" id="ARBA00007739"/>
    </source>
</evidence>
<protein>
    <submittedName>
        <fullName evidence="19">Penicillin-binding protein, 1A family</fullName>
    </submittedName>
</protein>
<gene>
    <name evidence="19" type="ordered locus">Cagg_1421</name>
</gene>
<dbReference type="Gene3D" id="3.40.710.10">
    <property type="entry name" value="DD-peptidase/beta-lactamase superfamily"/>
    <property type="match status" value="1"/>
</dbReference>
<comment type="subcellular location">
    <subcellularLocation>
        <location evidence="1">Cell membrane</location>
    </subcellularLocation>
</comment>
<evidence type="ECO:0000313" key="19">
    <source>
        <dbReference type="EMBL" id="ACL24328.1"/>
    </source>
</evidence>
<proteinExistence type="inferred from homology"/>
<keyword evidence="6" id="KW-0645">Protease</keyword>
<dbReference type="GO" id="GO:0006508">
    <property type="term" value="P:proteolysis"/>
    <property type="evidence" value="ECO:0007669"/>
    <property type="project" value="UniProtKB-KW"/>
</dbReference>
<reference evidence="19" key="1">
    <citation type="submission" date="2008-12" db="EMBL/GenBank/DDBJ databases">
        <title>Complete sequence of Chloroflexus aggregans DSM 9485.</title>
        <authorList>
            <consortium name="US DOE Joint Genome Institute"/>
            <person name="Lucas S."/>
            <person name="Copeland A."/>
            <person name="Lapidus A."/>
            <person name="Glavina del Rio T."/>
            <person name="Dalin E."/>
            <person name="Tice H."/>
            <person name="Pitluck S."/>
            <person name="Foster B."/>
            <person name="Larimer F."/>
            <person name="Land M."/>
            <person name="Hauser L."/>
            <person name="Kyrpides N."/>
            <person name="Mikhailova N."/>
            <person name="Bryant D."/>
            <person name="Richardson P."/>
        </authorList>
    </citation>
    <scope>NUCLEOTIDE SEQUENCE</scope>
    <source>
        <strain evidence="19">DSM 9485</strain>
    </source>
</reference>
<feature type="domain" description="Glycosyl transferase family 51" evidence="18">
    <location>
        <begin position="61"/>
        <end position="228"/>
    </location>
</feature>
<evidence type="ECO:0000256" key="7">
    <source>
        <dbReference type="ARBA" id="ARBA00022676"/>
    </source>
</evidence>
<dbReference type="Proteomes" id="UP000002508">
    <property type="component" value="Chromosome"/>
</dbReference>
<dbReference type="InterPro" id="IPR023346">
    <property type="entry name" value="Lysozyme-like_dom_sf"/>
</dbReference>
<name>B8G8R6_CHLAD</name>
<dbReference type="PANTHER" id="PTHR32282">
    <property type="entry name" value="BINDING PROTEIN TRANSPEPTIDASE, PUTATIVE-RELATED"/>
    <property type="match status" value="1"/>
</dbReference>
<dbReference type="HOGENOM" id="CLU_006354_2_4_0"/>
<evidence type="ECO:0000259" key="17">
    <source>
        <dbReference type="Pfam" id="PF00905"/>
    </source>
</evidence>
<dbReference type="NCBIfam" id="TIGR02074">
    <property type="entry name" value="PBP_1a_fam"/>
    <property type="match status" value="1"/>
</dbReference>
<evidence type="ECO:0000256" key="2">
    <source>
        <dbReference type="ARBA" id="ARBA00007090"/>
    </source>
</evidence>
<evidence type="ECO:0000256" key="6">
    <source>
        <dbReference type="ARBA" id="ARBA00022670"/>
    </source>
</evidence>
<evidence type="ECO:0000256" key="9">
    <source>
        <dbReference type="ARBA" id="ARBA00022801"/>
    </source>
</evidence>
<evidence type="ECO:0000256" key="15">
    <source>
        <dbReference type="ARBA" id="ARBA00034000"/>
    </source>
</evidence>
<evidence type="ECO:0000256" key="5">
    <source>
        <dbReference type="ARBA" id="ARBA00022645"/>
    </source>
</evidence>
<keyword evidence="4" id="KW-1003">Cell membrane</keyword>
<accession>B8G8R6</accession>
<dbReference type="GO" id="GO:0030288">
    <property type="term" value="C:outer membrane-bounded periplasmic space"/>
    <property type="evidence" value="ECO:0007669"/>
    <property type="project" value="TreeGrafter"/>
</dbReference>
<evidence type="ECO:0000313" key="20">
    <source>
        <dbReference type="Proteomes" id="UP000002508"/>
    </source>
</evidence>
<keyword evidence="12" id="KW-0472">Membrane</keyword>
<dbReference type="Gene3D" id="1.10.3810.10">
    <property type="entry name" value="Biosynthetic peptidoglycan transglycosylase-like"/>
    <property type="match status" value="1"/>
</dbReference>
<dbReference type="InterPro" id="IPR012338">
    <property type="entry name" value="Beta-lactam/transpept-like"/>
</dbReference>
<dbReference type="GO" id="GO:0009002">
    <property type="term" value="F:serine-type D-Ala-D-Ala carboxypeptidase activity"/>
    <property type="evidence" value="ECO:0007669"/>
    <property type="project" value="UniProtKB-EC"/>
</dbReference>
<evidence type="ECO:0000256" key="14">
    <source>
        <dbReference type="ARBA" id="ARBA00023316"/>
    </source>
</evidence>
<keyword evidence="8" id="KW-0808">Transferase</keyword>